<gene>
    <name evidence="1" type="ORF">IEC33019_0808</name>
</gene>
<name>A0A1B2F2G6_PSEPU</name>
<protein>
    <submittedName>
        <fullName evidence="1">Uncharacterized protein</fullName>
    </submittedName>
</protein>
<evidence type="ECO:0000313" key="1">
    <source>
        <dbReference type="EMBL" id="ANY86386.1"/>
    </source>
</evidence>
<accession>A0A1B2F2G6</accession>
<sequence length="54" mass="6184">MARLLLPLEHDTVLQAPCADALKRLPRRVQQVFLLSCLDQLDLTSTIQSSRPRR</sequence>
<dbReference type="EMBL" id="CP016634">
    <property type="protein sequence ID" value="ANY86386.1"/>
    <property type="molecule type" value="Genomic_DNA"/>
</dbReference>
<dbReference type="AlphaFoldDB" id="A0A1B2F2G6"/>
<proteinExistence type="predicted"/>
<organism evidence="1">
    <name type="scientific">Pseudomonas putida</name>
    <name type="common">Arthrobacter siderocapsulatus</name>
    <dbReference type="NCBI Taxonomy" id="303"/>
    <lineage>
        <taxon>Bacteria</taxon>
        <taxon>Pseudomonadati</taxon>
        <taxon>Pseudomonadota</taxon>
        <taxon>Gammaproteobacteria</taxon>
        <taxon>Pseudomonadales</taxon>
        <taxon>Pseudomonadaceae</taxon>
        <taxon>Pseudomonas</taxon>
    </lineage>
</organism>
<reference evidence="1" key="1">
    <citation type="submission" date="2016-07" db="EMBL/GenBank/DDBJ databases">
        <title>New class B carbapenemase carried by novel plasmid in Pseudomonas putida enviromental strain in eastern Amazonia.</title>
        <authorList>
            <person name="Souza C.O."/>
            <person name="Lima K.V."/>
            <person name="Brasiliense D.M."/>
            <person name="Perez-Chaparro P.J."/>
            <person name="Mamizuka E.M."/>
            <person name="Lima M.O."/>
            <person name="Lima L.N."/>
            <person name="McCulloch J.A."/>
        </authorList>
    </citation>
    <scope>NUCLEOTIDE SEQUENCE [LARGE SCALE GENOMIC DNA]</scope>
    <source>
        <strain evidence="1">IEC33019</strain>
    </source>
</reference>